<dbReference type="SUPFAM" id="SSF51726">
    <property type="entry name" value="UROD/MetE-like"/>
    <property type="match status" value="1"/>
</dbReference>
<gene>
    <name evidence="2" type="ORF">SAMN02745196_01728</name>
</gene>
<keyword evidence="3" id="KW-1185">Reference proteome</keyword>
<dbReference type="AlphaFoldDB" id="A0A1M5WLZ6"/>
<dbReference type="RefSeq" id="WP_072831624.1">
    <property type="nucleotide sequence ID" value="NZ_FQXP01000006.1"/>
</dbReference>
<evidence type="ECO:0000259" key="1">
    <source>
        <dbReference type="Pfam" id="PF01208"/>
    </source>
</evidence>
<dbReference type="PANTHER" id="PTHR47099:SF1">
    <property type="entry name" value="METHYLCOBAMIDE:COM METHYLTRANSFERASE MTBA"/>
    <property type="match status" value="1"/>
</dbReference>
<name>A0A1M5WLZ6_9CLOT</name>
<accession>A0A1M5WLZ6</accession>
<feature type="domain" description="Uroporphyrinogen decarboxylase (URO-D)" evidence="1">
    <location>
        <begin position="28"/>
        <end position="320"/>
    </location>
</feature>
<dbReference type="InterPro" id="IPR038071">
    <property type="entry name" value="UROD/MetE-like_sf"/>
</dbReference>
<organism evidence="2 3">
    <name type="scientific">Clostridium collagenovorans DSM 3089</name>
    <dbReference type="NCBI Taxonomy" id="1121306"/>
    <lineage>
        <taxon>Bacteria</taxon>
        <taxon>Bacillati</taxon>
        <taxon>Bacillota</taxon>
        <taxon>Clostridia</taxon>
        <taxon>Eubacteriales</taxon>
        <taxon>Clostridiaceae</taxon>
        <taxon>Clostridium</taxon>
    </lineage>
</organism>
<dbReference type="EMBL" id="FQXP01000006">
    <property type="protein sequence ID" value="SHH88517.1"/>
    <property type="molecule type" value="Genomic_DNA"/>
</dbReference>
<dbReference type="InterPro" id="IPR052024">
    <property type="entry name" value="Methanogen_methyltrans"/>
</dbReference>
<reference evidence="2 3" key="1">
    <citation type="submission" date="2016-11" db="EMBL/GenBank/DDBJ databases">
        <authorList>
            <person name="Jaros S."/>
            <person name="Januszkiewicz K."/>
            <person name="Wedrychowicz H."/>
        </authorList>
    </citation>
    <scope>NUCLEOTIDE SEQUENCE [LARGE SCALE GENOMIC DNA]</scope>
    <source>
        <strain evidence="2 3">DSM 3089</strain>
    </source>
</reference>
<dbReference type="OrthoDB" id="8452307at2"/>
<sequence length="333" mass="37650">MDLLRYINSEDRGYFNAFMGTNGLKLCNYTIYEVYNDPKKQLEVAQKLQEVCPADFVYAMDDGNVFCEVLGVPLMKKDDDFPMVTDHPVKNIEDLKAMKVPNPYEEKRMKTNLETMKLLSDNFDKPLKVSLQGPFTLATQLAGFANVAKSIIKNKEFLNELLKFTREVVLVYAKALIEAGVDYISIAEPSSVILSGERFDTYVVEGLNYIYNNINCIKGLHICGDTTNLLDSMLKCNLDSISLDQIMDLSKVIERIPENIVLLGNIDPINILGKGTVEEVEKETIRIRKSMKDHKNFILAFGCTCLNDTPIENLAKASEIARLSKEEFNKKQA</sequence>
<dbReference type="PANTHER" id="PTHR47099">
    <property type="entry name" value="METHYLCOBAMIDE:COM METHYLTRANSFERASE MTBA"/>
    <property type="match status" value="1"/>
</dbReference>
<dbReference type="STRING" id="1121306.SAMN02745196_01728"/>
<dbReference type="Gene3D" id="3.20.20.210">
    <property type="match status" value="1"/>
</dbReference>
<dbReference type="InterPro" id="IPR000257">
    <property type="entry name" value="Uroporphyrinogen_deCOase"/>
</dbReference>
<dbReference type="GO" id="GO:0004853">
    <property type="term" value="F:uroporphyrinogen decarboxylase activity"/>
    <property type="evidence" value="ECO:0007669"/>
    <property type="project" value="InterPro"/>
</dbReference>
<evidence type="ECO:0000313" key="3">
    <source>
        <dbReference type="Proteomes" id="UP000184526"/>
    </source>
</evidence>
<dbReference type="Pfam" id="PF01208">
    <property type="entry name" value="URO-D"/>
    <property type="match status" value="1"/>
</dbReference>
<protein>
    <submittedName>
        <fullName evidence="2">Uroporphyrinogen decarboxylase</fullName>
    </submittedName>
</protein>
<evidence type="ECO:0000313" key="2">
    <source>
        <dbReference type="EMBL" id="SHH88517.1"/>
    </source>
</evidence>
<proteinExistence type="predicted"/>
<dbReference type="GO" id="GO:0006779">
    <property type="term" value="P:porphyrin-containing compound biosynthetic process"/>
    <property type="evidence" value="ECO:0007669"/>
    <property type="project" value="InterPro"/>
</dbReference>
<dbReference type="Proteomes" id="UP000184526">
    <property type="component" value="Unassembled WGS sequence"/>
</dbReference>